<protein>
    <recommendedName>
        <fullName evidence="4">AMP-activated protein kinase glycogen-binding domain-containing protein</fullName>
    </recommendedName>
</protein>
<dbReference type="VEuPathDB" id="FungiDB:JI435_138390"/>
<feature type="compositionally biased region" description="Basic and acidic residues" evidence="1">
    <location>
        <begin position="429"/>
        <end position="439"/>
    </location>
</feature>
<accession>A0A7U2FGX2</accession>
<proteinExistence type="predicted"/>
<feature type="compositionally biased region" description="Polar residues" evidence="1">
    <location>
        <begin position="625"/>
        <end position="642"/>
    </location>
</feature>
<feature type="compositionally biased region" description="Polar residues" evidence="1">
    <location>
        <begin position="286"/>
        <end position="299"/>
    </location>
</feature>
<evidence type="ECO:0000256" key="1">
    <source>
        <dbReference type="SAM" id="MobiDB-lite"/>
    </source>
</evidence>
<name>A0A7U2FGX2_PHANO</name>
<dbReference type="OrthoDB" id="5350410at2759"/>
<dbReference type="Gene3D" id="2.60.40.10">
    <property type="entry name" value="Immunoglobulins"/>
    <property type="match status" value="1"/>
</dbReference>
<reference evidence="3" key="1">
    <citation type="journal article" date="2021" name="BMC Genomics">
        <title>Chromosome-level genome assembly and manually-curated proteome of model necrotroph Parastagonospora nodorum Sn15 reveals a genome-wide trove of candidate effector homologs, and redundancy of virulence-related functions within an accessory chromosome.</title>
        <authorList>
            <person name="Bertazzoni S."/>
            <person name="Jones D.A.B."/>
            <person name="Phan H.T."/>
            <person name="Tan K.-C."/>
            <person name="Hane J.K."/>
        </authorList>
    </citation>
    <scope>NUCLEOTIDE SEQUENCE [LARGE SCALE GENOMIC DNA]</scope>
    <source>
        <strain evidence="3">SN15 / ATCC MYA-4574 / FGSC 10173)</strain>
    </source>
</reference>
<dbReference type="InterPro" id="IPR014756">
    <property type="entry name" value="Ig_E-set"/>
</dbReference>
<gene>
    <name evidence="2" type="ORF">JI435_138390</name>
</gene>
<feature type="compositionally biased region" description="Basic and acidic residues" evidence="1">
    <location>
        <begin position="246"/>
        <end position="255"/>
    </location>
</feature>
<feature type="region of interest" description="Disordered" evidence="1">
    <location>
        <begin position="95"/>
        <end position="133"/>
    </location>
</feature>
<dbReference type="EMBL" id="CP069038">
    <property type="protein sequence ID" value="QRD03984.1"/>
    <property type="molecule type" value="Genomic_DNA"/>
</dbReference>
<dbReference type="InterPro" id="IPR013783">
    <property type="entry name" value="Ig-like_fold"/>
</dbReference>
<dbReference type="SUPFAM" id="SSF81296">
    <property type="entry name" value="E set domains"/>
    <property type="match status" value="1"/>
</dbReference>
<dbReference type="AlphaFoldDB" id="A0A7U2FGX2"/>
<feature type="compositionally biased region" description="Acidic residues" evidence="1">
    <location>
        <begin position="572"/>
        <end position="587"/>
    </location>
</feature>
<keyword evidence="3" id="KW-1185">Reference proteome</keyword>
<sequence>MMAESATITFSQTGVQPPVYVVTSLSDPPWEPLEMHVDEAQTASANLIFTRRFDNVAEGDHQYKIRIGDGHWVVDESRDSATDEHGNRNNVLHVTAAKQNDDQNTARDVPHEHEKPPFPQKSRKDSTFDTSDVIHLPSVPVPIVVVEKVADEEPPINGDTEPRALHEDVSKHSADAQPDFQTTREERSATDEQAKLSDRPRVVVEKTDDKPAYGDDFGANATISQRVAHDMRAADAKPNMLVITPDGHEEPRTEDDQAAPLFRHESFQSSEAHSSPVLETVDEVSTDNTSSEDVINTPSDPDDSQGSELDQAPLLSHETGIKDKDYDELNNGPLLPHETGLNEDMHSSDADYDELDAAPLLSHETGFSQYKGSEISTKSEYTSEDISEPRHYMYGDDNDDYDDEVPTFTHEDGGDDDHVYQEDDTPLLAHERTHERDFATTENSSPEEGGGFTLKSQPTFEYEDAGESARVLFGGRGRPGIFRASTNSSTLPNRLPKTDEEDDDLADPYLERFPTRREQILERVKTIGLHLPEDESTEEPTHSPIGSVLSQACSSVELAPVKSYTSLASVPEADDSDEEEYDADGDVDSLPSPMVMKFGSAAAFARDPHATPMPNDSRQLEPTEDGTQQSSIDCSMQSSEADNVNRTDGTKEAILSKLHEAIASPSNMLNPITPPLTPENEALSIGDDESTTVSEPQVRRRQAPKAEAANATPEDHSQDDSNTLEGAGTPSGNQKVAHYEESFLQTFFRVVFGSVGRFLAVCVGDRKRAGVTVATLCVAATAYHLLLA</sequence>
<dbReference type="CDD" id="cd02859">
    <property type="entry name" value="E_set_AMPKbeta_like_N"/>
    <property type="match status" value="1"/>
</dbReference>
<feature type="region of interest" description="Disordered" evidence="1">
    <location>
        <begin position="477"/>
        <end position="511"/>
    </location>
</feature>
<feature type="compositionally biased region" description="Polar residues" evidence="1">
    <location>
        <begin position="720"/>
        <end position="733"/>
    </location>
</feature>
<feature type="compositionally biased region" description="Basic and acidic residues" evidence="1">
    <location>
        <begin position="99"/>
        <end position="127"/>
    </location>
</feature>
<feature type="region of interest" description="Disordered" evidence="1">
    <location>
        <begin position="242"/>
        <end position="456"/>
    </location>
</feature>
<feature type="compositionally biased region" description="Basic and acidic residues" evidence="1">
    <location>
        <begin position="182"/>
        <end position="213"/>
    </location>
</feature>
<feature type="region of interest" description="Disordered" evidence="1">
    <location>
        <begin position="152"/>
        <end position="217"/>
    </location>
</feature>
<feature type="compositionally biased region" description="Acidic residues" evidence="1">
    <location>
        <begin position="396"/>
        <end position="405"/>
    </location>
</feature>
<organism evidence="2 3">
    <name type="scientific">Phaeosphaeria nodorum (strain SN15 / ATCC MYA-4574 / FGSC 10173)</name>
    <name type="common">Glume blotch fungus</name>
    <name type="synonym">Parastagonospora nodorum</name>
    <dbReference type="NCBI Taxonomy" id="321614"/>
    <lineage>
        <taxon>Eukaryota</taxon>
        <taxon>Fungi</taxon>
        <taxon>Dikarya</taxon>
        <taxon>Ascomycota</taxon>
        <taxon>Pezizomycotina</taxon>
        <taxon>Dothideomycetes</taxon>
        <taxon>Pleosporomycetidae</taxon>
        <taxon>Pleosporales</taxon>
        <taxon>Pleosporineae</taxon>
        <taxon>Phaeosphaeriaceae</taxon>
        <taxon>Parastagonospora</taxon>
    </lineage>
</organism>
<feature type="compositionally biased region" description="Basic and acidic residues" evidence="1">
    <location>
        <begin position="409"/>
        <end position="421"/>
    </location>
</feature>
<feature type="region of interest" description="Disordered" evidence="1">
    <location>
        <begin position="561"/>
        <end position="647"/>
    </location>
</feature>
<feature type="compositionally biased region" description="Polar residues" evidence="1">
    <location>
        <begin position="365"/>
        <end position="380"/>
    </location>
</feature>
<dbReference type="Proteomes" id="UP000663193">
    <property type="component" value="Chromosome 16"/>
</dbReference>
<feature type="region of interest" description="Disordered" evidence="1">
    <location>
        <begin position="528"/>
        <end position="548"/>
    </location>
</feature>
<evidence type="ECO:0008006" key="4">
    <source>
        <dbReference type="Google" id="ProtNLM"/>
    </source>
</evidence>
<evidence type="ECO:0000313" key="3">
    <source>
        <dbReference type="Proteomes" id="UP000663193"/>
    </source>
</evidence>
<feature type="region of interest" description="Disordered" evidence="1">
    <location>
        <begin position="665"/>
        <end position="733"/>
    </location>
</feature>
<evidence type="ECO:0000313" key="2">
    <source>
        <dbReference type="EMBL" id="QRD03984.1"/>
    </source>
</evidence>
<feature type="compositionally biased region" description="Basic and acidic residues" evidence="1">
    <location>
        <begin position="160"/>
        <end position="174"/>
    </location>
</feature>